<reference evidence="1 2" key="1">
    <citation type="journal article" date="2014" name="Nat. Commun.">
        <title>Molecular traces of alternative social organization in a termite genome.</title>
        <authorList>
            <person name="Terrapon N."/>
            <person name="Li C."/>
            <person name="Robertson H.M."/>
            <person name="Ji L."/>
            <person name="Meng X."/>
            <person name="Booth W."/>
            <person name="Chen Z."/>
            <person name="Childers C.P."/>
            <person name="Glastad K.M."/>
            <person name="Gokhale K."/>
            <person name="Gowin J."/>
            <person name="Gronenberg W."/>
            <person name="Hermansen R.A."/>
            <person name="Hu H."/>
            <person name="Hunt B.G."/>
            <person name="Huylmans A.K."/>
            <person name="Khalil S.M."/>
            <person name="Mitchell R.D."/>
            <person name="Munoz-Torres M.C."/>
            <person name="Mustard J.A."/>
            <person name="Pan H."/>
            <person name="Reese J.T."/>
            <person name="Scharf M.E."/>
            <person name="Sun F."/>
            <person name="Vogel H."/>
            <person name="Xiao J."/>
            <person name="Yang W."/>
            <person name="Yang Z."/>
            <person name="Yang Z."/>
            <person name="Zhou J."/>
            <person name="Zhu J."/>
            <person name="Brent C.S."/>
            <person name="Elsik C.G."/>
            <person name="Goodisman M.A."/>
            <person name="Liberles D.A."/>
            <person name="Roe R.M."/>
            <person name="Vargo E.L."/>
            <person name="Vilcinskas A."/>
            <person name="Wang J."/>
            <person name="Bornberg-Bauer E."/>
            <person name="Korb J."/>
            <person name="Zhang G."/>
            <person name="Liebig J."/>
        </authorList>
    </citation>
    <scope>NUCLEOTIDE SEQUENCE [LARGE SCALE GENOMIC DNA]</scope>
    <source>
        <tissue evidence="1">Whole organism</tissue>
    </source>
</reference>
<dbReference type="EMBL" id="KK853270">
    <property type="protein sequence ID" value="KDR09144.1"/>
    <property type="molecule type" value="Genomic_DNA"/>
</dbReference>
<dbReference type="InParanoid" id="A0A067QJV7"/>
<evidence type="ECO:0000313" key="1">
    <source>
        <dbReference type="EMBL" id="KDR09144.1"/>
    </source>
</evidence>
<gene>
    <name evidence="1" type="ORF">L798_01259</name>
</gene>
<proteinExistence type="predicted"/>
<accession>A0A067QJV7</accession>
<organism evidence="1 2">
    <name type="scientific">Zootermopsis nevadensis</name>
    <name type="common">Dampwood termite</name>
    <dbReference type="NCBI Taxonomy" id="136037"/>
    <lineage>
        <taxon>Eukaryota</taxon>
        <taxon>Metazoa</taxon>
        <taxon>Ecdysozoa</taxon>
        <taxon>Arthropoda</taxon>
        <taxon>Hexapoda</taxon>
        <taxon>Insecta</taxon>
        <taxon>Pterygota</taxon>
        <taxon>Neoptera</taxon>
        <taxon>Polyneoptera</taxon>
        <taxon>Dictyoptera</taxon>
        <taxon>Blattodea</taxon>
        <taxon>Blattoidea</taxon>
        <taxon>Termitoidae</taxon>
        <taxon>Termopsidae</taxon>
        <taxon>Zootermopsis</taxon>
    </lineage>
</organism>
<evidence type="ECO:0000313" key="2">
    <source>
        <dbReference type="Proteomes" id="UP000027135"/>
    </source>
</evidence>
<protein>
    <submittedName>
        <fullName evidence="1">Uncharacterized protein</fullName>
    </submittedName>
</protein>
<sequence length="120" mass="12626">MQEDNIKDGSAFRWANARWAVGSVGGVKPESVKCDVHSQSGPHSSPSCSAAITGLTKGEIIELAPHFSSGNFNGCDWNEVAGGPECSGVTSAFVVGPSPRCSLKSRWPFFGRPSRVTTSL</sequence>
<dbReference type="Proteomes" id="UP000027135">
    <property type="component" value="Unassembled WGS sequence"/>
</dbReference>
<keyword evidence="2" id="KW-1185">Reference proteome</keyword>
<name>A0A067QJV7_ZOONE</name>
<dbReference type="AlphaFoldDB" id="A0A067QJV7"/>